<feature type="signal peptide" evidence="5">
    <location>
        <begin position="1"/>
        <end position="25"/>
    </location>
</feature>
<keyword evidence="7" id="KW-1185">Reference proteome</keyword>
<evidence type="ECO:0000256" key="3">
    <source>
        <dbReference type="ARBA" id="ARBA00022448"/>
    </source>
</evidence>
<dbReference type="SUPFAM" id="SSF53850">
    <property type="entry name" value="Periplasmic binding protein-like II"/>
    <property type="match status" value="1"/>
</dbReference>
<reference evidence="6" key="1">
    <citation type="submission" date="2021-01" db="EMBL/GenBank/DDBJ databases">
        <title>Whole genome shotgun sequence of Actinocatenispora rupis NBRC 107355.</title>
        <authorList>
            <person name="Komaki H."/>
            <person name="Tamura T."/>
        </authorList>
    </citation>
    <scope>NUCLEOTIDE SEQUENCE</scope>
    <source>
        <strain evidence="6">NBRC 107355</strain>
    </source>
</reference>
<proteinExistence type="inferred from homology"/>
<evidence type="ECO:0000256" key="4">
    <source>
        <dbReference type="ARBA" id="ARBA00022729"/>
    </source>
</evidence>
<comment type="caution">
    <text evidence="6">The sequence shown here is derived from an EMBL/GenBank/DDBJ whole genome shotgun (WGS) entry which is preliminary data.</text>
</comment>
<dbReference type="Proteomes" id="UP000612808">
    <property type="component" value="Unassembled WGS sequence"/>
</dbReference>
<evidence type="ECO:0000256" key="2">
    <source>
        <dbReference type="ARBA" id="ARBA00008520"/>
    </source>
</evidence>
<evidence type="ECO:0000313" key="6">
    <source>
        <dbReference type="EMBL" id="GID16226.1"/>
    </source>
</evidence>
<feature type="chain" id="PRO_5035291454" evidence="5">
    <location>
        <begin position="26"/>
        <end position="461"/>
    </location>
</feature>
<dbReference type="InterPro" id="IPR050490">
    <property type="entry name" value="Bact_solute-bd_prot1"/>
</dbReference>
<sequence length="461" mass="49178">MRRSTRGIAALLTAAAVAASATACANIGASDGADRSVSGTVAVGAKACSKYGKSVTLTMGVSEAGQSIAEQDRQLARQFEKKYPNVTVNVQVKDFADSLKTIKLAMSGSNPPDLMQGNEGWAIDGALWKAGLIKDLSAYEKAYDWGTKFPETALAANRFTADGATFGTGKLTGLPQGVQYVGVFYNKKLLTKLGVTDPSTLDDRDTLLATVAKAKSAKLTPVMLGDSEKNWALHNLSLFNGWYVSPDDITKWVYGTKGSTYDDAGHVRAATEFQSWMTKGYFNSDALSTSFNDAEARFAKNQAAFFVTGTWALGDLTQKMGDNVGFMLWPAGSSGKHAAVGGYSLPYTMSSKTKYPDCAAALLNFVTAGPEAVRAQIASGRPSATTAGAKAHVSDPLLAQMVADYTKLNAEKGLFPWEDWPTPTMLTLAESQAQLLLSGKTTPKAYCVALQKNWDDYLKSK</sequence>
<comment type="similarity">
    <text evidence="2">Belongs to the bacterial solute-binding protein 1 family.</text>
</comment>
<name>A0A8J3J5G6_9ACTN</name>
<gene>
    <name evidence="6" type="ORF">Aru02nite_71150</name>
</gene>
<dbReference type="EMBL" id="BOMB01000054">
    <property type="protein sequence ID" value="GID16226.1"/>
    <property type="molecule type" value="Genomic_DNA"/>
</dbReference>
<dbReference type="PANTHER" id="PTHR43649">
    <property type="entry name" value="ARABINOSE-BINDING PROTEIN-RELATED"/>
    <property type="match status" value="1"/>
</dbReference>
<evidence type="ECO:0000313" key="7">
    <source>
        <dbReference type="Proteomes" id="UP000612808"/>
    </source>
</evidence>
<dbReference type="Pfam" id="PF01547">
    <property type="entry name" value="SBP_bac_1"/>
    <property type="match status" value="1"/>
</dbReference>
<comment type="subcellular location">
    <subcellularLocation>
        <location evidence="1">Cell envelope</location>
    </subcellularLocation>
</comment>
<evidence type="ECO:0000256" key="1">
    <source>
        <dbReference type="ARBA" id="ARBA00004196"/>
    </source>
</evidence>
<dbReference type="PANTHER" id="PTHR43649:SF31">
    <property type="entry name" value="SN-GLYCEROL-3-PHOSPHATE-BINDING PERIPLASMIC PROTEIN UGPB"/>
    <property type="match status" value="1"/>
</dbReference>
<keyword evidence="4 5" id="KW-0732">Signal</keyword>
<dbReference type="Gene3D" id="3.40.190.10">
    <property type="entry name" value="Periplasmic binding protein-like II"/>
    <property type="match status" value="2"/>
</dbReference>
<accession>A0A8J3J5G6</accession>
<dbReference type="PROSITE" id="PS51257">
    <property type="entry name" value="PROKAR_LIPOPROTEIN"/>
    <property type="match status" value="1"/>
</dbReference>
<dbReference type="AlphaFoldDB" id="A0A8J3J5G6"/>
<dbReference type="RefSeq" id="WP_203664896.1">
    <property type="nucleotide sequence ID" value="NZ_BAAAZM010000029.1"/>
</dbReference>
<evidence type="ECO:0000256" key="5">
    <source>
        <dbReference type="SAM" id="SignalP"/>
    </source>
</evidence>
<dbReference type="InterPro" id="IPR006059">
    <property type="entry name" value="SBP"/>
</dbReference>
<keyword evidence="3" id="KW-0813">Transport</keyword>
<protein>
    <submittedName>
        <fullName evidence="6">Sugar ABC transporter substrate-binding protein</fullName>
    </submittedName>
</protein>
<organism evidence="6 7">
    <name type="scientific">Actinocatenispora rupis</name>
    <dbReference type="NCBI Taxonomy" id="519421"/>
    <lineage>
        <taxon>Bacteria</taxon>
        <taxon>Bacillati</taxon>
        <taxon>Actinomycetota</taxon>
        <taxon>Actinomycetes</taxon>
        <taxon>Micromonosporales</taxon>
        <taxon>Micromonosporaceae</taxon>
        <taxon>Actinocatenispora</taxon>
    </lineage>
</organism>
<dbReference type="GO" id="GO:0030313">
    <property type="term" value="C:cell envelope"/>
    <property type="evidence" value="ECO:0007669"/>
    <property type="project" value="UniProtKB-SubCell"/>
</dbReference>